<proteinExistence type="predicted"/>
<gene>
    <name evidence="1" type="ORF">UFOVP652_16</name>
    <name evidence="2" type="ORF">UFOVP734_23</name>
</gene>
<reference evidence="2" key="1">
    <citation type="submission" date="2020-05" db="EMBL/GenBank/DDBJ databases">
        <authorList>
            <person name="Chiriac C."/>
            <person name="Salcher M."/>
            <person name="Ghai R."/>
            <person name="Kavagutti S V."/>
        </authorList>
    </citation>
    <scope>NUCLEOTIDE SEQUENCE</scope>
</reference>
<protein>
    <submittedName>
        <fullName evidence="2">Uncharacterized protein</fullName>
    </submittedName>
</protein>
<dbReference type="EMBL" id="LR796617">
    <property type="protein sequence ID" value="CAB4154587.1"/>
    <property type="molecule type" value="Genomic_DNA"/>
</dbReference>
<organism evidence="2">
    <name type="scientific">uncultured Caudovirales phage</name>
    <dbReference type="NCBI Taxonomy" id="2100421"/>
    <lineage>
        <taxon>Viruses</taxon>
        <taxon>Duplodnaviria</taxon>
        <taxon>Heunggongvirae</taxon>
        <taxon>Uroviricota</taxon>
        <taxon>Caudoviricetes</taxon>
        <taxon>Peduoviridae</taxon>
        <taxon>Maltschvirus</taxon>
        <taxon>Maltschvirus maltsch</taxon>
    </lineage>
</organism>
<dbReference type="EMBL" id="LR798328">
    <property type="protein sequence ID" value="CAB5224048.1"/>
    <property type="molecule type" value="Genomic_DNA"/>
</dbReference>
<evidence type="ECO:0000313" key="1">
    <source>
        <dbReference type="EMBL" id="CAB4154587.1"/>
    </source>
</evidence>
<name>A0A6J7X0X7_9CAUD</name>
<sequence length="82" mass="9665">MLKISGHDNAILGRACIWRNNTMVDVLVYDADVIRDNLTREGMDYEDAREFIHFNIEGAYKGEFTPVLVWPQDQWDDTWEDE</sequence>
<evidence type="ECO:0000313" key="2">
    <source>
        <dbReference type="EMBL" id="CAB5224048.1"/>
    </source>
</evidence>
<accession>A0A6J7X0X7</accession>